<organism evidence="1 2">
    <name type="scientific">Portunus trituberculatus</name>
    <name type="common">Swimming crab</name>
    <name type="synonym">Neptunus trituberculatus</name>
    <dbReference type="NCBI Taxonomy" id="210409"/>
    <lineage>
        <taxon>Eukaryota</taxon>
        <taxon>Metazoa</taxon>
        <taxon>Ecdysozoa</taxon>
        <taxon>Arthropoda</taxon>
        <taxon>Crustacea</taxon>
        <taxon>Multicrustacea</taxon>
        <taxon>Malacostraca</taxon>
        <taxon>Eumalacostraca</taxon>
        <taxon>Eucarida</taxon>
        <taxon>Decapoda</taxon>
        <taxon>Pleocyemata</taxon>
        <taxon>Brachyura</taxon>
        <taxon>Eubrachyura</taxon>
        <taxon>Portunoidea</taxon>
        <taxon>Portunidae</taxon>
        <taxon>Portuninae</taxon>
        <taxon>Portunus</taxon>
    </lineage>
</organism>
<protein>
    <submittedName>
        <fullName evidence="1">Uncharacterized protein</fullName>
    </submittedName>
</protein>
<name>A0A5B7JW26_PORTR</name>
<reference evidence="1 2" key="1">
    <citation type="submission" date="2019-05" db="EMBL/GenBank/DDBJ databases">
        <title>Another draft genome of Portunus trituberculatus and its Hox gene families provides insights of decapod evolution.</title>
        <authorList>
            <person name="Jeong J.-H."/>
            <person name="Song I."/>
            <person name="Kim S."/>
            <person name="Choi T."/>
            <person name="Kim D."/>
            <person name="Ryu S."/>
            <person name="Kim W."/>
        </authorList>
    </citation>
    <scope>NUCLEOTIDE SEQUENCE [LARGE SCALE GENOMIC DNA]</scope>
    <source>
        <tissue evidence="1">Muscle</tissue>
    </source>
</reference>
<keyword evidence="2" id="KW-1185">Reference proteome</keyword>
<evidence type="ECO:0000313" key="2">
    <source>
        <dbReference type="Proteomes" id="UP000324222"/>
    </source>
</evidence>
<gene>
    <name evidence="1" type="ORF">E2C01_094413</name>
</gene>
<proteinExistence type="predicted"/>
<dbReference type="Proteomes" id="UP000324222">
    <property type="component" value="Unassembled WGS sequence"/>
</dbReference>
<dbReference type="EMBL" id="VSRR010116620">
    <property type="protein sequence ID" value="MPC99019.1"/>
    <property type="molecule type" value="Genomic_DNA"/>
</dbReference>
<evidence type="ECO:0000313" key="1">
    <source>
        <dbReference type="EMBL" id="MPC99019.1"/>
    </source>
</evidence>
<dbReference type="AlphaFoldDB" id="A0A5B7JW26"/>
<comment type="caution">
    <text evidence="1">The sequence shown here is derived from an EMBL/GenBank/DDBJ whole genome shotgun (WGS) entry which is preliminary data.</text>
</comment>
<accession>A0A5B7JW26</accession>
<sequence>MASEGRIQIKGKVAVIGEENAALAAQMFLLDPGFNSDLRFAIPGEGSREGEKEGEKGLFFQTPLLMTSVC</sequence>